<dbReference type="InterPro" id="IPR050469">
    <property type="entry name" value="Diguanylate_Cyclase"/>
</dbReference>
<dbReference type="SMART" id="SM00267">
    <property type="entry name" value="GGDEF"/>
    <property type="match status" value="1"/>
</dbReference>
<dbReference type="InterPro" id="IPR000160">
    <property type="entry name" value="GGDEF_dom"/>
</dbReference>
<dbReference type="RefSeq" id="WP_051355183.1">
    <property type="nucleotide sequence ID" value="NZ_CP016043.1"/>
</dbReference>
<dbReference type="EC" id="2.7.7.65" evidence="2"/>
<name>A0A376DDM4_9GAMM</name>
<dbReference type="Gene3D" id="3.30.70.270">
    <property type="match status" value="1"/>
</dbReference>
<dbReference type="EMBL" id="UFXZ01000001">
    <property type="protein sequence ID" value="STC87556.1"/>
    <property type="molecule type" value="Genomic_DNA"/>
</dbReference>
<organism evidence="5 6">
    <name type="scientific">Edwardsiella hoshinae</name>
    <dbReference type="NCBI Taxonomy" id="93378"/>
    <lineage>
        <taxon>Bacteria</taxon>
        <taxon>Pseudomonadati</taxon>
        <taxon>Pseudomonadota</taxon>
        <taxon>Gammaproteobacteria</taxon>
        <taxon>Enterobacterales</taxon>
        <taxon>Hafniaceae</taxon>
        <taxon>Edwardsiella</taxon>
    </lineage>
</organism>
<dbReference type="SUPFAM" id="SSF55073">
    <property type="entry name" value="Nucleotide cyclase"/>
    <property type="match status" value="1"/>
</dbReference>
<dbReference type="PROSITE" id="PS50887">
    <property type="entry name" value="GGDEF"/>
    <property type="match status" value="1"/>
</dbReference>
<sequence length="282" mass="32161">MIDVLDMDIAKSFILNFPGIISVRDSHHKIVYVNPPFLDWLKKITDINPIGFTNQELGKNFDAGTAELFAQCHDLEIAYKFNEKINNRIINYKDKTGRLCYFDILKFKVCINGEDYIFSIGKDVTDMYSKLTLYKHKAARDVLTGLLNRSALDEIGVFNNSVFIYIDLDNFKKVNDCYGHVTGDNILVRFSQLLLKVFSVSNGIVARIGGDEFLVIIKEVASEANVKNHLREVRALFNAEFGDYTGIGFDFSLGYCRFSHSIEHTLVEVDGLMYKDKSEKQC</sequence>
<accession>A0A376DDM4</accession>
<dbReference type="InterPro" id="IPR029787">
    <property type="entry name" value="Nucleotide_cyclase"/>
</dbReference>
<dbReference type="Proteomes" id="UP000255248">
    <property type="component" value="Unassembled WGS sequence"/>
</dbReference>
<dbReference type="AlphaFoldDB" id="A0A376DDM4"/>
<protein>
    <recommendedName>
        <fullName evidence="2">diguanylate cyclase</fullName>
        <ecNumber evidence="2">2.7.7.65</ecNumber>
    </recommendedName>
</protein>
<evidence type="ECO:0000256" key="2">
    <source>
        <dbReference type="ARBA" id="ARBA00012528"/>
    </source>
</evidence>
<dbReference type="InterPro" id="IPR043128">
    <property type="entry name" value="Rev_trsase/Diguanyl_cyclase"/>
</dbReference>
<evidence type="ECO:0000256" key="1">
    <source>
        <dbReference type="ARBA" id="ARBA00004665"/>
    </source>
</evidence>
<keyword evidence="5" id="KW-0808">Transferase</keyword>
<evidence type="ECO:0000256" key="3">
    <source>
        <dbReference type="ARBA" id="ARBA00034247"/>
    </source>
</evidence>
<comment type="catalytic activity">
    <reaction evidence="3">
        <text>2 GTP = 3',3'-c-di-GMP + 2 diphosphate</text>
        <dbReference type="Rhea" id="RHEA:24898"/>
        <dbReference type="ChEBI" id="CHEBI:33019"/>
        <dbReference type="ChEBI" id="CHEBI:37565"/>
        <dbReference type="ChEBI" id="CHEBI:58805"/>
        <dbReference type="EC" id="2.7.7.65"/>
    </reaction>
</comment>
<comment type="pathway">
    <text evidence="1">Purine metabolism; 3',5'-cyclic di-GMP biosynthesis.</text>
</comment>
<evidence type="ECO:0000313" key="6">
    <source>
        <dbReference type="Proteomes" id="UP000255248"/>
    </source>
</evidence>
<dbReference type="NCBIfam" id="TIGR00254">
    <property type="entry name" value="GGDEF"/>
    <property type="match status" value="1"/>
</dbReference>
<dbReference type="Pfam" id="PF00990">
    <property type="entry name" value="GGDEF"/>
    <property type="match status" value="1"/>
</dbReference>
<dbReference type="CDD" id="cd01949">
    <property type="entry name" value="GGDEF"/>
    <property type="match status" value="1"/>
</dbReference>
<feature type="domain" description="GGDEF" evidence="4">
    <location>
        <begin position="159"/>
        <end position="282"/>
    </location>
</feature>
<gene>
    <name evidence="5" type="primary">yfiN_1</name>
    <name evidence="5" type="ORF">NCTC12121_01490</name>
</gene>
<dbReference type="PANTHER" id="PTHR45138">
    <property type="entry name" value="REGULATORY COMPONENTS OF SENSORY TRANSDUCTION SYSTEM"/>
    <property type="match status" value="1"/>
</dbReference>
<reference evidence="5 6" key="1">
    <citation type="submission" date="2018-06" db="EMBL/GenBank/DDBJ databases">
        <authorList>
            <consortium name="Pathogen Informatics"/>
            <person name="Doyle S."/>
        </authorList>
    </citation>
    <scope>NUCLEOTIDE SEQUENCE [LARGE SCALE GENOMIC DNA]</scope>
    <source>
        <strain evidence="5 6">NCTC12121</strain>
    </source>
</reference>
<evidence type="ECO:0000259" key="4">
    <source>
        <dbReference type="PROSITE" id="PS50887"/>
    </source>
</evidence>
<keyword evidence="5" id="KW-0548">Nucleotidyltransferase</keyword>
<dbReference type="OrthoDB" id="9812260at2"/>
<dbReference type="GO" id="GO:0052621">
    <property type="term" value="F:diguanylate cyclase activity"/>
    <property type="evidence" value="ECO:0007669"/>
    <property type="project" value="UniProtKB-EC"/>
</dbReference>
<dbReference type="PANTHER" id="PTHR45138:SF9">
    <property type="entry name" value="DIGUANYLATE CYCLASE DGCM-RELATED"/>
    <property type="match status" value="1"/>
</dbReference>
<evidence type="ECO:0000313" key="5">
    <source>
        <dbReference type="EMBL" id="STC87556.1"/>
    </source>
</evidence>
<dbReference type="STRING" id="93378.A9798_06990"/>
<proteinExistence type="predicted"/>